<reference evidence="1" key="1">
    <citation type="journal article" date="2018" name="Aquaculture">
        <title>Complete genome sequence of a white spot syndrome virus associated with a disease incursion in Australia.</title>
        <authorList>
            <person name="Oakey J."/>
            <person name="Smith C.S."/>
        </authorList>
    </citation>
    <scope>NUCLEOTIDE SEQUENCE [LARGE SCALE GENOMIC DNA]</scope>
    <source>
        <strain evidence="1">WSSV-AU</strain>
    </source>
</reference>
<evidence type="ECO:0000313" key="1">
    <source>
        <dbReference type="EMBL" id="ATU83687.1"/>
    </source>
</evidence>
<organism evidence="1">
    <name type="scientific">White spot syndrome virus</name>
    <dbReference type="NCBI Taxonomy" id="342409"/>
    <lineage>
        <taxon>Viruses</taxon>
        <taxon>Viruses incertae sedis</taxon>
        <taxon>Naldaviricetes</taxon>
        <taxon>Nimaviridae</taxon>
        <taxon>Whispovirus</taxon>
    </lineage>
</organism>
<accession>A0A2D3I5M7</accession>
<name>A0A2D3I5M7_9VIRU</name>
<sequence length="95" mass="10710">MANSSRSTSFWSSDPQKTGMAKYLLEVFDVSKSTSSTFLVIFRHDTNFLMKSKHCPNSNLLYSSSDNNPPPVYELEKLNDWWKILPASSKASLGT</sequence>
<dbReference type="Proteomes" id="UP000267516">
    <property type="component" value="Segment"/>
</dbReference>
<proteinExistence type="predicted"/>
<dbReference type="EMBL" id="MF768985">
    <property type="protein sequence ID" value="ATU83687.1"/>
    <property type="molecule type" value="Genomic_DNA"/>
</dbReference>
<protein>
    <submittedName>
        <fullName evidence="1">ORF48</fullName>
    </submittedName>
</protein>